<gene>
    <name evidence="1" type="ORF">ZHAS_00022000</name>
</gene>
<evidence type="ECO:0000313" key="3">
    <source>
        <dbReference type="Proteomes" id="UP000030765"/>
    </source>
</evidence>
<keyword evidence="3" id="KW-1185">Reference proteome</keyword>
<protein>
    <submittedName>
        <fullName evidence="1 2">Polysulfide reductase NrfD</fullName>
    </submittedName>
</protein>
<reference evidence="1 3" key="1">
    <citation type="journal article" date="2014" name="BMC Genomics">
        <title>Genome sequence of Anopheles sinensis provides insight into genetics basis of mosquito competence for malaria parasites.</title>
        <authorList>
            <person name="Zhou D."/>
            <person name="Zhang D."/>
            <person name="Ding G."/>
            <person name="Shi L."/>
            <person name="Hou Q."/>
            <person name="Ye Y."/>
            <person name="Xu Y."/>
            <person name="Zhou H."/>
            <person name="Xiong C."/>
            <person name="Li S."/>
            <person name="Yu J."/>
            <person name="Hong S."/>
            <person name="Yu X."/>
            <person name="Zou P."/>
            <person name="Chen C."/>
            <person name="Chang X."/>
            <person name="Wang W."/>
            <person name="Lv Y."/>
            <person name="Sun Y."/>
            <person name="Ma L."/>
            <person name="Shen B."/>
            <person name="Zhu C."/>
        </authorList>
    </citation>
    <scope>NUCLEOTIDE SEQUENCE [LARGE SCALE GENOMIC DNA]</scope>
</reference>
<proteinExistence type="predicted"/>
<organism evidence="1">
    <name type="scientific">Anopheles sinensis</name>
    <name type="common">Mosquito</name>
    <dbReference type="NCBI Taxonomy" id="74873"/>
    <lineage>
        <taxon>Eukaryota</taxon>
        <taxon>Metazoa</taxon>
        <taxon>Ecdysozoa</taxon>
        <taxon>Arthropoda</taxon>
        <taxon>Hexapoda</taxon>
        <taxon>Insecta</taxon>
        <taxon>Pterygota</taxon>
        <taxon>Neoptera</taxon>
        <taxon>Endopterygota</taxon>
        <taxon>Diptera</taxon>
        <taxon>Nematocera</taxon>
        <taxon>Culicoidea</taxon>
        <taxon>Culicidae</taxon>
        <taxon>Anophelinae</taxon>
        <taxon>Anopheles</taxon>
    </lineage>
</organism>
<dbReference type="VEuPathDB" id="VectorBase:ASIC022000"/>
<dbReference type="Proteomes" id="UP000030765">
    <property type="component" value="Unassembled WGS sequence"/>
</dbReference>
<dbReference type="EnsemblMetazoa" id="ASIC022000-RA">
    <property type="protein sequence ID" value="ASIC022000-PA"/>
    <property type="gene ID" value="ASIC022000"/>
</dbReference>
<evidence type="ECO:0000313" key="2">
    <source>
        <dbReference type="EnsemblMetazoa" id="ASIC022000-PA"/>
    </source>
</evidence>
<dbReference type="AlphaFoldDB" id="A0A084WTE6"/>
<sequence length="160" mass="17488">MFKSTHVIALPSLTPLCQRIEERSPNVQSLYAKFAICGKRTLARPNRSSCSVATSSPTSAEHQCFVSARQQHSLLTFSGKSYVNLTVTVNHCRQSASELLAVAFSVSTNVGNTSLHPKCSSPMVGSHFAQSEWVHVVRHKIGRIISSHSFEVRSVATYIG</sequence>
<accession>A0A084WTE6</accession>
<dbReference type="EMBL" id="KE525420">
    <property type="protein sequence ID" value="KFB53490.1"/>
    <property type="molecule type" value="Genomic_DNA"/>
</dbReference>
<name>A0A084WTE6_ANOSI</name>
<evidence type="ECO:0000313" key="1">
    <source>
        <dbReference type="EMBL" id="KFB53490.1"/>
    </source>
</evidence>
<dbReference type="EMBL" id="ATLV01026885">
    <property type="status" value="NOT_ANNOTATED_CDS"/>
    <property type="molecule type" value="Genomic_DNA"/>
</dbReference>
<reference evidence="2" key="2">
    <citation type="submission" date="2020-05" db="UniProtKB">
        <authorList>
            <consortium name="EnsemblMetazoa"/>
        </authorList>
    </citation>
    <scope>IDENTIFICATION</scope>
</reference>